<dbReference type="PANTHER" id="PTHR32071">
    <property type="entry name" value="TRANSCRIPTIONAL REGULATORY PROTEIN"/>
    <property type="match status" value="1"/>
</dbReference>
<keyword evidence="2" id="KW-0067">ATP-binding</keyword>
<dbReference type="Proteomes" id="UP000002186">
    <property type="component" value="Chromosome"/>
</dbReference>
<gene>
    <name evidence="7" type="ordered locus">Tmz1t_3466</name>
</gene>
<dbReference type="InterPro" id="IPR009057">
    <property type="entry name" value="Homeodomain-like_sf"/>
</dbReference>
<dbReference type="SMART" id="SM00382">
    <property type="entry name" value="AAA"/>
    <property type="match status" value="1"/>
</dbReference>
<dbReference type="HOGENOM" id="CLU_000445_8_12_4"/>
<reference evidence="8" key="1">
    <citation type="submission" date="2009-05" db="EMBL/GenBank/DDBJ databases">
        <title>Complete sequence of chromosome of Thauera sp. MZ1T.</title>
        <authorList>
            <consortium name="US DOE Joint Genome Institute"/>
            <person name="Lucas S."/>
            <person name="Copeland A."/>
            <person name="Lapidus A."/>
            <person name="Glavina del Rio T."/>
            <person name="Dalin E."/>
            <person name="Tice H."/>
            <person name="Bruce D."/>
            <person name="Goodwin L."/>
            <person name="Pitluck S."/>
            <person name="Sims D."/>
            <person name="Brettin T."/>
            <person name="Detter J.C."/>
            <person name="Han C."/>
            <person name="Larimer F."/>
            <person name="Land M."/>
            <person name="Hauser L."/>
            <person name="Kyrpides N."/>
            <person name="Mikhailova N."/>
            <person name="Sayler G.S."/>
        </authorList>
    </citation>
    <scope>NUCLEOTIDE SEQUENCE [LARGE SCALE GENOMIC DNA]</scope>
    <source>
        <strain evidence="8">MZ1T</strain>
    </source>
</reference>
<dbReference type="Pfam" id="PF02954">
    <property type="entry name" value="HTH_8"/>
    <property type="match status" value="1"/>
</dbReference>
<evidence type="ECO:0000313" key="7">
    <source>
        <dbReference type="EMBL" id="ACR02060.1"/>
    </source>
</evidence>
<dbReference type="PROSITE" id="PS00676">
    <property type="entry name" value="SIGMA54_INTERACT_2"/>
    <property type="match status" value="1"/>
</dbReference>
<sequence length="677" mass="72960">MSTTQTPDGQMFSDPGNDAVVMAAWERFLDGGGGPSDALRGLIDGSWQRCQQHNVDPDKRSAPPPVAEATLASMKLRHSELLQASAPVMACARDFLAETGTVMALADTSSTILTMEGDNPTLGSAESIHLLPGVSWSERICGTNAIGTALAVGQPVQIHSAEHYCAGIKRWTCSATVIRHPQDGEILGVVDVSGLSETYSRHSLALVVTTASRIESRLTMLEMERRYRLLEAALPYWAGGTDGIVLFDRRGYPFKANENAQAAIAAFGADLDLAAPRRIPALALDGESQPLPAWLRVEWLVPVSERGERLGTLLIVPLPRVGRARAGDPVRDLAAAPAVARDLRSAQVPAGFASIVTADVGLCDALRKADQLARSRVPVLLLGETGVGKEEFAQGIHRASPFRDGPYVALNCGGLSRELLASELFGYVEGAFTGARKGGLMGKIEAANGGTLFLDEIGEMPLDLQPHLLRVLEQGEIYRLGENTPRKVNFRLIAATHRDLRQEVAAGRFRMDFYYRVAVTSIRIPSLRERRGDVRLLAAHFVELFRERHRLGPRRLDDALLATLDAYAWPGNVRELRNVIESMVLMGEGECLGLEALPPELAMEQGVPASGPAPAGGATPAVRSIATGEAELIRCAIAATRGNLTQAARELDIAKSTLYQKVKQYGLESDISRVRGS</sequence>
<dbReference type="PROSITE" id="PS00688">
    <property type="entry name" value="SIGMA54_INTERACT_3"/>
    <property type="match status" value="1"/>
</dbReference>
<dbReference type="PROSITE" id="PS50045">
    <property type="entry name" value="SIGMA54_INTERACT_4"/>
    <property type="match status" value="1"/>
</dbReference>
<dbReference type="AlphaFoldDB" id="C4KCW2"/>
<dbReference type="PROSITE" id="PS00675">
    <property type="entry name" value="SIGMA54_INTERACT_1"/>
    <property type="match status" value="1"/>
</dbReference>
<evidence type="ECO:0000256" key="1">
    <source>
        <dbReference type="ARBA" id="ARBA00022741"/>
    </source>
</evidence>
<dbReference type="SUPFAM" id="SSF52540">
    <property type="entry name" value="P-loop containing nucleoside triphosphate hydrolases"/>
    <property type="match status" value="1"/>
</dbReference>
<dbReference type="CDD" id="cd00009">
    <property type="entry name" value="AAA"/>
    <property type="match status" value="1"/>
</dbReference>
<evidence type="ECO:0000256" key="4">
    <source>
        <dbReference type="ARBA" id="ARBA00023125"/>
    </source>
</evidence>
<dbReference type="Pfam" id="PF01590">
    <property type="entry name" value="GAF"/>
    <property type="match status" value="1"/>
</dbReference>
<accession>C4KCW2</accession>
<dbReference type="InterPro" id="IPR025944">
    <property type="entry name" value="Sigma_54_int_dom_CS"/>
</dbReference>
<keyword evidence="8" id="KW-1185">Reference proteome</keyword>
<protein>
    <submittedName>
        <fullName evidence="7">GAF modulated sigma54 specific transcriptional regulator, Fis family</fullName>
    </submittedName>
</protein>
<dbReference type="InterPro" id="IPR025662">
    <property type="entry name" value="Sigma_54_int_dom_ATP-bd_1"/>
</dbReference>
<feature type="domain" description="Sigma-54 factor interaction" evidence="6">
    <location>
        <begin position="355"/>
        <end position="585"/>
    </location>
</feature>
<dbReference type="KEGG" id="tmz:Tmz1t_3466"/>
<keyword evidence="5" id="KW-0804">Transcription</keyword>
<dbReference type="eggNOG" id="COG3284">
    <property type="taxonomic scope" value="Bacteria"/>
</dbReference>
<dbReference type="PANTHER" id="PTHR32071:SF81">
    <property type="entry name" value="PROPIONATE CATABOLISM OPERON REGULATORY PROTEIN"/>
    <property type="match status" value="1"/>
</dbReference>
<dbReference type="RefSeq" id="WP_012585959.1">
    <property type="nucleotide sequence ID" value="NC_011662.2"/>
</dbReference>
<dbReference type="GO" id="GO:0006355">
    <property type="term" value="P:regulation of DNA-templated transcription"/>
    <property type="evidence" value="ECO:0007669"/>
    <property type="project" value="InterPro"/>
</dbReference>
<keyword evidence="4" id="KW-0238">DNA-binding</keyword>
<dbReference type="Gene3D" id="3.30.450.40">
    <property type="match status" value="1"/>
</dbReference>
<dbReference type="Gene3D" id="1.10.8.60">
    <property type="match status" value="1"/>
</dbReference>
<proteinExistence type="predicted"/>
<dbReference type="EMBL" id="CP001281">
    <property type="protein sequence ID" value="ACR02060.1"/>
    <property type="molecule type" value="Genomic_DNA"/>
</dbReference>
<evidence type="ECO:0000259" key="6">
    <source>
        <dbReference type="PROSITE" id="PS50045"/>
    </source>
</evidence>
<evidence type="ECO:0000256" key="5">
    <source>
        <dbReference type="ARBA" id="ARBA00023163"/>
    </source>
</evidence>
<dbReference type="InterPro" id="IPR002197">
    <property type="entry name" value="HTH_Fis"/>
</dbReference>
<dbReference type="InterPro" id="IPR025943">
    <property type="entry name" value="Sigma_54_int_dom_ATP-bd_2"/>
</dbReference>
<dbReference type="Pfam" id="PF25601">
    <property type="entry name" value="AAA_lid_14"/>
    <property type="match status" value="1"/>
</dbReference>
<dbReference type="InterPro" id="IPR003018">
    <property type="entry name" value="GAF"/>
</dbReference>
<dbReference type="Pfam" id="PF00158">
    <property type="entry name" value="Sigma54_activat"/>
    <property type="match status" value="1"/>
</dbReference>
<dbReference type="GO" id="GO:0005524">
    <property type="term" value="F:ATP binding"/>
    <property type="evidence" value="ECO:0007669"/>
    <property type="project" value="UniProtKB-KW"/>
</dbReference>
<evidence type="ECO:0000256" key="2">
    <source>
        <dbReference type="ARBA" id="ARBA00022840"/>
    </source>
</evidence>
<dbReference type="Gene3D" id="1.10.10.60">
    <property type="entry name" value="Homeodomain-like"/>
    <property type="match status" value="1"/>
</dbReference>
<dbReference type="Gene3D" id="3.40.50.300">
    <property type="entry name" value="P-loop containing nucleotide triphosphate hydrolases"/>
    <property type="match status" value="1"/>
</dbReference>
<dbReference type="STRING" id="85643.Tmz1t_3466"/>
<dbReference type="InterPro" id="IPR058031">
    <property type="entry name" value="AAA_lid_NorR"/>
</dbReference>
<dbReference type="InterPro" id="IPR027417">
    <property type="entry name" value="P-loop_NTPase"/>
</dbReference>
<evidence type="ECO:0000313" key="8">
    <source>
        <dbReference type="Proteomes" id="UP000002186"/>
    </source>
</evidence>
<dbReference type="FunFam" id="3.40.50.300:FF:000006">
    <property type="entry name" value="DNA-binding transcriptional regulator NtrC"/>
    <property type="match status" value="1"/>
</dbReference>
<dbReference type="PRINTS" id="PR01590">
    <property type="entry name" value="HTHFIS"/>
</dbReference>
<dbReference type="InterPro" id="IPR002078">
    <property type="entry name" value="Sigma_54_int"/>
</dbReference>
<dbReference type="InterPro" id="IPR029016">
    <property type="entry name" value="GAF-like_dom_sf"/>
</dbReference>
<organism evidence="7 8">
    <name type="scientific">Thauera aminoaromatica</name>
    <dbReference type="NCBI Taxonomy" id="164330"/>
    <lineage>
        <taxon>Bacteria</taxon>
        <taxon>Pseudomonadati</taxon>
        <taxon>Pseudomonadota</taxon>
        <taxon>Betaproteobacteria</taxon>
        <taxon>Rhodocyclales</taxon>
        <taxon>Zoogloeaceae</taxon>
        <taxon>Thauera</taxon>
    </lineage>
</organism>
<dbReference type="InterPro" id="IPR003593">
    <property type="entry name" value="AAA+_ATPase"/>
</dbReference>
<evidence type="ECO:0000256" key="3">
    <source>
        <dbReference type="ARBA" id="ARBA00023015"/>
    </source>
</evidence>
<reference evidence="7 8" key="2">
    <citation type="journal article" date="2012" name="Stand. Genomic Sci.">
        <title>Complete genome sequence of Thauera aminoaromatica strain MZ1T.</title>
        <authorList>
            <person name="Jiang K."/>
            <person name="Sanseverino J."/>
            <person name="Chauhan A."/>
            <person name="Lucas S."/>
            <person name="Copeland A."/>
            <person name="Lapidus A."/>
            <person name="Del Rio T.G."/>
            <person name="Dalin E."/>
            <person name="Tice H."/>
            <person name="Bruce D."/>
            <person name="Goodwin L."/>
            <person name="Pitluck S."/>
            <person name="Sims D."/>
            <person name="Brettin T."/>
            <person name="Detter J.C."/>
            <person name="Han C."/>
            <person name="Chang Y.J."/>
            <person name="Larimer F."/>
            <person name="Land M."/>
            <person name="Hauser L."/>
            <person name="Kyrpides N.C."/>
            <person name="Mikhailova N."/>
            <person name="Moser S."/>
            <person name="Jegier P."/>
            <person name="Close D."/>
            <person name="Debruyn J.M."/>
            <person name="Wang Y."/>
            <person name="Layton A.C."/>
            <person name="Allen M.S."/>
            <person name="Sayler G.S."/>
        </authorList>
    </citation>
    <scope>NUCLEOTIDE SEQUENCE [LARGE SCALE GENOMIC DNA]</scope>
    <source>
        <strain evidence="7 8">MZ1T</strain>
    </source>
</reference>
<dbReference type="SUPFAM" id="SSF46689">
    <property type="entry name" value="Homeodomain-like"/>
    <property type="match status" value="1"/>
</dbReference>
<keyword evidence="1" id="KW-0547">Nucleotide-binding</keyword>
<name>C4KCW2_THASP</name>
<keyword evidence="3" id="KW-0805">Transcription regulation</keyword>
<dbReference type="GO" id="GO:0043565">
    <property type="term" value="F:sequence-specific DNA binding"/>
    <property type="evidence" value="ECO:0007669"/>
    <property type="project" value="InterPro"/>
</dbReference>